<protein>
    <submittedName>
        <fullName evidence="2">Uncharacterized protein</fullName>
    </submittedName>
</protein>
<proteinExistence type="predicted"/>
<comment type="caution">
    <text evidence="2">The sequence shown here is derived from an EMBL/GenBank/DDBJ whole genome shotgun (WGS) entry which is preliminary data.</text>
</comment>
<evidence type="ECO:0000256" key="1">
    <source>
        <dbReference type="SAM" id="SignalP"/>
    </source>
</evidence>
<reference evidence="2 3" key="1">
    <citation type="submission" date="2019-12" db="EMBL/GenBank/DDBJ databases">
        <title>Maritimibacter sp. nov. sp. isolated from sea sand.</title>
        <authorList>
            <person name="Kim J."/>
            <person name="Jeong S.E."/>
            <person name="Jung H.S."/>
            <person name="Jeon C.O."/>
        </authorList>
    </citation>
    <scope>NUCLEOTIDE SEQUENCE [LARGE SCALE GENOMIC DNA]</scope>
    <source>
        <strain evidence="2 3">DP07</strain>
    </source>
</reference>
<name>A0A845M614_9RHOB</name>
<evidence type="ECO:0000313" key="2">
    <source>
        <dbReference type="EMBL" id="MZR15006.1"/>
    </source>
</evidence>
<sequence>MKHAVLTFLFLALALLGGPHAASADAMPGPHATMAVGSDCAGCPDDPAHERVGHIADGCASPFACALFIVPAADAFAFIVDLVDREPIRRATLRIDTPDIPRILPPPRT</sequence>
<dbReference type="Proteomes" id="UP000467322">
    <property type="component" value="Unassembled WGS sequence"/>
</dbReference>
<accession>A0A845M614</accession>
<gene>
    <name evidence="2" type="ORF">GQE99_18455</name>
</gene>
<feature type="signal peptide" evidence="1">
    <location>
        <begin position="1"/>
        <end position="24"/>
    </location>
</feature>
<dbReference type="AlphaFoldDB" id="A0A845M614"/>
<organism evidence="2 3">
    <name type="scientific">Maritimibacter harenae</name>
    <dbReference type="NCBI Taxonomy" id="2606218"/>
    <lineage>
        <taxon>Bacteria</taxon>
        <taxon>Pseudomonadati</taxon>
        <taxon>Pseudomonadota</taxon>
        <taxon>Alphaproteobacteria</taxon>
        <taxon>Rhodobacterales</taxon>
        <taxon>Roseobacteraceae</taxon>
        <taxon>Maritimibacter</taxon>
    </lineage>
</organism>
<keyword evidence="3" id="KW-1185">Reference proteome</keyword>
<evidence type="ECO:0000313" key="3">
    <source>
        <dbReference type="Proteomes" id="UP000467322"/>
    </source>
</evidence>
<keyword evidence="1" id="KW-0732">Signal</keyword>
<dbReference type="RefSeq" id="WP_161353348.1">
    <property type="nucleotide sequence ID" value="NZ_WTUX01000021.1"/>
</dbReference>
<dbReference type="EMBL" id="WTUX01000021">
    <property type="protein sequence ID" value="MZR15006.1"/>
    <property type="molecule type" value="Genomic_DNA"/>
</dbReference>
<feature type="chain" id="PRO_5032403777" evidence="1">
    <location>
        <begin position="25"/>
        <end position="109"/>
    </location>
</feature>